<dbReference type="AlphaFoldDB" id="H6MRA6"/>
<gene>
    <name evidence="2" type="ordered locus">GPOL_c01780</name>
</gene>
<keyword evidence="3" id="KW-1185">Reference proteome</keyword>
<sequence length="51" mass="5633">MRVSRSLESLIELLSRQPSSKSGEGTKHIDPPRRSARDSDLGHHESGAHQV</sequence>
<dbReference type="KEGG" id="gpo:GPOL_c01780"/>
<protein>
    <submittedName>
        <fullName evidence="2">Uncharacterized protein</fullName>
    </submittedName>
</protein>
<reference evidence="2 3" key="1">
    <citation type="journal article" date="2012" name="Appl. Environ. Microbiol.">
        <title>Involvement of two latex-clearing proteins during rubber degradation and insights into the subsequent degradation pathway revealed by the genome sequence of Gordonia polyisoprenivorans strain VH2.</title>
        <authorList>
            <person name="Hiessl S."/>
            <person name="Schuldes J."/>
            <person name="Thurmer A."/>
            <person name="Halbsguth T."/>
            <person name="Broker D."/>
            <person name="Angelov A."/>
            <person name="Liebl W."/>
            <person name="Daniel R."/>
            <person name="Steinbuchel A."/>
        </authorList>
    </citation>
    <scope>NUCLEOTIDE SEQUENCE [LARGE SCALE GENOMIC DNA]</scope>
    <source>
        <strain evidence="3">DSM 44266 / VH2</strain>
    </source>
</reference>
<organism evidence="2 3">
    <name type="scientific">Gordonia polyisoprenivorans (strain DSM 44266 / VH2)</name>
    <dbReference type="NCBI Taxonomy" id="1112204"/>
    <lineage>
        <taxon>Bacteria</taxon>
        <taxon>Bacillati</taxon>
        <taxon>Actinomycetota</taxon>
        <taxon>Actinomycetes</taxon>
        <taxon>Mycobacteriales</taxon>
        <taxon>Gordoniaceae</taxon>
        <taxon>Gordonia</taxon>
    </lineage>
</organism>
<evidence type="ECO:0000313" key="2">
    <source>
        <dbReference type="EMBL" id="AFA71251.1"/>
    </source>
</evidence>
<feature type="region of interest" description="Disordered" evidence="1">
    <location>
        <begin position="1"/>
        <end position="51"/>
    </location>
</feature>
<accession>H6MRA6</accession>
<feature type="compositionally biased region" description="Low complexity" evidence="1">
    <location>
        <begin position="1"/>
        <end position="16"/>
    </location>
</feature>
<evidence type="ECO:0000256" key="1">
    <source>
        <dbReference type="SAM" id="MobiDB-lite"/>
    </source>
</evidence>
<proteinExistence type="predicted"/>
<evidence type="ECO:0000313" key="3">
    <source>
        <dbReference type="Proteomes" id="UP000009154"/>
    </source>
</evidence>
<dbReference type="HOGENOM" id="CLU_3099357_0_0_11"/>
<name>H6MRA6_GORPV</name>
<dbReference type="Proteomes" id="UP000009154">
    <property type="component" value="Chromosome"/>
</dbReference>
<feature type="compositionally biased region" description="Basic and acidic residues" evidence="1">
    <location>
        <begin position="24"/>
        <end position="51"/>
    </location>
</feature>
<dbReference type="EMBL" id="CP003119">
    <property type="protein sequence ID" value="AFA71251.1"/>
    <property type="molecule type" value="Genomic_DNA"/>
</dbReference>